<dbReference type="Proteomes" id="UP000663834">
    <property type="component" value="Unassembled WGS sequence"/>
</dbReference>
<keyword evidence="1" id="KW-1133">Transmembrane helix</keyword>
<sequence length="113" mass="13289">MEKIFEIPDVADNTFGWDRDIPMPFTRTTGMRRKSINKNDINEFILWLYEYLNSIIPISFIYVLFLCASVCWIIHILCCSSKDIDPMDTNGNSKKYKLYSTKIYPKKAIILHV</sequence>
<dbReference type="EMBL" id="CAJOBJ010001792">
    <property type="protein sequence ID" value="CAF3896740.1"/>
    <property type="molecule type" value="Genomic_DNA"/>
</dbReference>
<keyword evidence="1" id="KW-0472">Membrane</keyword>
<evidence type="ECO:0000313" key="7">
    <source>
        <dbReference type="EMBL" id="CAF3896740.1"/>
    </source>
</evidence>
<dbReference type="EMBL" id="CAJNRE010013098">
    <property type="protein sequence ID" value="CAF2116382.1"/>
    <property type="molecule type" value="Genomic_DNA"/>
</dbReference>
<dbReference type="OrthoDB" id="10599751at2759"/>
<organism evidence="3 8">
    <name type="scientific">Rotaria magnacalcarata</name>
    <dbReference type="NCBI Taxonomy" id="392030"/>
    <lineage>
        <taxon>Eukaryota</taxon>
        <taxon>Metazoa</taxon>
        <taxon>Spiralia</taxon>
        <taxon>Gnathifera</taxon>
        <taxon>Rotifera</taxon>
        <taxon>Eurotatoria</taxon>
        <taxon>Bdelloidea</taxon>
        <taxon>Philodinida</taxon>
        <taxon>Philodinidae</taxon>
        <taxon>Rotaria</taxon>
    </lineage>
</organism>
<dbReference type="EMBL" id="CAJOBH010000294">
    <property type="protein sequence ID" value="CAF3778938.1"/>
    <property type="molecule type" value="Genomic_DNA"/>
</dbReference>
<dbReference type="EMBL" id="CAJNOV010006698">
    <property type="protein sequence ID" value="CAF1255951.1"/>
    <property type="molecule type" value="Genomic_DNA"/>
</dbReference>
<name>A0A815WLG5_9BILA</name>
<dbReference type="EMBL" id="CAJOBI010000559">
    <property type="protein sequence ID" value="CAF3831354.1"/>
    <property type="molecule type" value="Genomic_DNA"/>
</dbReference>
<evidence type="ECO:0000313" key="2">
    <source>
        <dbReference type="EMBL" id="CAF1255951.1"/>
    </source>
</evidence>
<evidence type="ECO:0000313" key="3">
    <source>
        <dbReference type="EMBL" id="CAF1544983.1"/>
    </source>
</evidence>
<dbReference type="Proteomes" id="UP000681720">
    <property type="component" value="Unassembled WGS sequence"/>
</dbReference>
<dbReference type="Proteomes" id="UP000663855">
    <property type="component" value="Unassembled WGS sequence"/>
</dbReference>
<gene>
    <name evidence="5" type="ORF">BYL167_LOCUS1832</name>
    <name evidence="2" type="ORF">CJN711_LOCUS14734</name>
    <name evidence="7" type="ORF">GIL414_LOCUS6337</name>
    <name evidence="3" type="ORF">KQP761_LOCUS17224</name>
    <name evidence="4" type="ORF">MBJ925_LOCUS25050</name>
    <name evidence="6" type="ORF">SMN809_LOCUS2884</name>
</gene>
<evidence type="ECO:0000313" key="6">
    <source>
        <dbReference type="EMBL" id="CAF3831354.1"/>
    </source>
</evidence>
<comment type="caution">
    <text evidence="3">The sequence shown here is derived from an EMBL/GenBank/DDBJ whole genome shotgun (WGS) entry which is preliminary data.</text>
</comment>
<dbReference type="AlphaFoldDB" id="A0A815WLG5"/>
<keyword evidence="1" id="KW-0812">Transmembrane</keyword>
<dbReference type="Proteomes" id="UP000663824">
    <property type="component" value="Unassembled WGS sequence"/>
</dbReference>
<accession>A0A815WLG5</accession>
<dbReference type="Proteomes" id="UP000676336">
    <property type="component" value="Unassembled WGS sequence"/>
</dbReference>
<evidence type="ECO:0000313" key="8">
    <source>
        <dbReference type="Proteomes" id="UP000663834"/>
    </source>
</evidence>
<feature type="transmembrane region" description="Helical" evidence="1">
    <location>
        <begin position="55"/>
        <end position="78"/>
    </location>
</feature>
<proteinExistence type="predicted"/>
<dbReference type="EMBL" id="CAJNOW010008786">
    <property type="protein sequence ID" value="CAF1544983.1"/>
    <property type="molecule type" value="Genomic_DNA"/>
</dbReference>
<evidence type="ECO:0000313" key="4">
    <source>
        <dbReference type="EMBL" id="CAF2116382.1"/>
    </source>
</evidence>
<evidence type="ECO:0000313" key="5">
    <source>
        <dbReference type="EMBL" id="CAF3778938.1"/>
    </source>
</evidence>
<reference evidence="3" key="1">
    <citation type="submission" date="2021-02" db="EMBL/GenBank/DDBJ databases">
        <authorList>
            <person name="Nowell W R."/>
        </authorList>
    </citation>
    <scope>NUCLEOTIDE SEQUENCE</scope>
</reference>
<evidence type="ECO:0000256" key="1">
    <source>
        <dbReference type="SAM" id="Phobius"/>
    </source>
</evidence>
<protein>
    <submittedName>
        <fullName evidence="3">Uncharacterized protein</fullName>
    </submittedName>
</protein>
<dbReference type="Proteomes" id="UP000681967">
    <property type="component" value="Unassembled WGS sequence"/>
</dbReference>